<dbReference type="SUPFAM" id="SSF140453">
    <property type="entry name" value="EsxAB dimer-like"/>
    <property type="match status" value="1"/>
</dbReference>
<evidence type="ECO:0000313" key="4">
    <source>
        <dbReference type="Proteomes" id="UP000309992"/>
    </source>
</evidence>
<dbReference type="EMBL" id="SWMS01000021">
    <property type="protein sequence ID" value="TKG64252.1"/>
    <property type="molecule type" value="Genomic_DNA"/>
</dbReference>
<gene>
    <name evidence="3" type="ORF">FCN18_28990</name>
</gene>
<organism evidence="3 4">
    <name type="scientific">Prauserella endophytica</name>
    <dbReference type="NCBI Taxonomy" id="1592324"/>
    <lineage>
        <taxon>Bacteria</taxon>
        <taxon>Bacillati</taxon>
        <taxon>Actinomycetota</taxon>
        <taxon>Actinomycetes</taxon>
        <taxon>Pseudonocardiales</taxon>
        <taxon>Pseudonocardiaceae</taxon>
        <taxon>Prauserella</taxon>
        <taxon>Prauserella coralliicola group</taxon>
    </lineage>
</organism>
<feature type="coiled-coil region" evidence="1">
    <location>
        <begin position="77"/>
        <end position="104"/>
    </location>
</feature>
<keyword evidence="1" id="KW-0175">Coiled coil</keyword>
<feature type="region of interest" description="Disordered" evidence="2">
    <location>
        <begin position="108"/>
        <end position="133"/>
    </location>
</feature>
<evidence type="ECO:0000256" key="1">
    <source>
        <dbReference type="SAM" id="Coils"/>
    </source>
</evidence>
<evidence type="ECO:0008006" key="5">
    <source>
        <dbReference type="Google" id="ProtNLM"/>
    </source>
</evidence>
<evidence type="ECO:0000313" key="3">
    <source>
        <dbReference type="EMBL" id="TKG64252.1"/>
    </source>
</evidence>
<reference evidence="3 4" key="1">
    <citation type="journal article" date="2015" name="Antonie Van Leeuwenhoek">
        <title>Prauserella endophytica sp. nov., an endophytic actinobacterium isolated from Tamarix taklamakanensis.</title>
        <authorList>
            <person name="Liu J.M."/>
            <person name="Habden X."/>
            <person name="Guo L."/>
            <person name="Tuo L."/>
            <person name="Jiang Z.K."/>
            <person name="Liu S.W."/>
            <person name="Liu X.F."/>
            <person name="Chen L."/>
            <person name="Li R.F."/>
            <person name="Zhang Y.Q."/>
            <person name="Sun C.H."/>
        </authorList>
    </citation>
    <scope>NUCLEOTIDE SEQUENCE [LARGE SCALE GENOMIC DNA]</scope>
    <source>
        <strain evidence="3 4">CGMCC 4.7182</strain>
    </source>
</reference>
<dbReference type="InterPro" id="IPR036689">
    <property type="entry name" value="ESAT-6-like_sf"/>
</dbReference>
<comment type="caution">
    <text evidence="3">The sequence shown here is derived from an EMBL/GenBank/DDBJ whole genome shotgun (WGS) entry which is preliminary data.</text>
</comment>
<protein>
    <recommendedName>
        <fullName evidence="5">WXG100 family type VII secretion target</fullName>
    </recommendedName>
</protein>
<proteinExistence type="predicted"/>
<keyword evidence="4" id="KW-1185">Reference proteome</keyword>
<sequence>MPLDTKLEGNPESIRGAADWLRNSLQNRVREAASQIYNARNAADSGWTGDASQAFRDKMTQGAGKADELATAAGDMAQKFDDHAAELQRALDTMERARQIAREGGLAVDGDMIADPGPAPAAPAALPTDGSATPAMAQAHADGVAAREAHERKVAAFNQAKTEVDHARTLQKSWNDMWANVGNDLKQKWFFTAGELVSGGIETAMKVRASDLLKNSQRLADDAANMVGHYLAAGDDATRAAAAGAADDLLRASDDLARQSASLSSKIAARMPLVGVVFGAGGIGYDIATGKPPAKAIVSGVGGMAASMATGAAVGTVIGGPVGTVAGVVVGTAAGLITSGAIDAVWDNAPEIAAAIGDGAEAVGDFVGDTASAIGGGIKDAWDAIF</sequence>
<name>A0ABY2RX56_9PSEU</name>
<dbReference type="RefSeq" id="WP_137096600.1">
    <property type="nucleotide sequence ID" value="NZ_SWMS01000021.1"/>
</dbReference>
<accession>A0ABY2RX56</accession>
<dbReference type="Proteomes" id="UP000309992">
    <property type="component" value="Unassembled WGS sequence"/>
</dbReference>
<dbReference type="Gene3D" id="1.10.287.1060">
    <property type="entry name" value="ESAT-6-like"/>
    <property type="match status" value="1"/>
</dbReference>
<evidence type="ECO:0000256" key="2">
    <source>
        <dbReference type="SAM" id="MobiDB-lite"/>
    </source>
</evidence>